<evidence type="ECO:0000256" key="2">
    <source>
        <dbReference type="ARBA" id="ARBA00022705"/>
    </source>
</evidence>
<keyword evidence="7" id="KW-0238">DNA-binding</keyword>
<name>A0A0B3VLN4_9FIRM</name>
<dbReference type="InterPro" id="IPR036185">
    <property type="entry name" value="DNA_heli_DnaB-like_N_sf"/>
</dbReference>
<dbReference type="EC" id="5.6.2.3" evidence="9"/>
<keyword evidence="3" id="KW-0547">Nucleotide-binding</keyword>
<dbReference type="PANTHER" id="PTHR30153">
    <property type="entry name" value="REPLICATIVE DNA HELICASE DNAB"/>
    <property type="match status" value="1"/>
</dbReference>
<dbReference type="PROSITE" id="PS51199">
    <property type="entry name" value="SF4_HELICASE"/>
    <property type="match status" value="1"/>
</dbReference>
<evidence type="ECO:0000256" key="5">
    <source>
        <dbReference type="ARBA" id="ARBA00022806"/>
    </source>
</evidence>
<dbReference type="GO" id="GO:0016787">
    <property type="term" value="F:hydrolase activity"/>
    <property type="evidence" value="ECO:0007669"/>
    <property type="project" value="UniProtKB-KW"/>
</dbReference>
<gene>
    <name evidence="12" type="ORF">QX51_07345</name>
</gene>
<dbReference type="RefSeq" id="WP_039679307.1">
    <property type="nucleotide sequence ID" value="NZ_JWHR01000068.1"/>
</dbReference>
<dbReference type="SUPFAM" id="SSF52540">
    <property type="entry name" value="P-loop containing nucleoside triphosphate hydrolases"/>
    <property type="match status" value="1"/>
</dbReference>
<dbReference type="InterPro" id="IPR027417">
    <property type="entry name" value="P-loop_NTPase"/>
</dbReference>
<dbReference type="InterPro" id="IPR007694">
    <property type="entry name" value="DNA_helicase_DnaB-like_C"/>
</dbReference>
<keyword evidence="5" id="KW-0347">Helicase</keyword>
<protein>
    <recommendedName>
        <fullName evidence="9">DNA 5'-3' helicase</fullName>
        <ecNumber evidence="9">5.6.2.3</ecNumber>
    </recommendedName>
</protein>
<comment type="similarity">
    <text evidence="1">Belongs to the helicase family. DnaB subfamily.</text>
</comment>
<dbReference type="AlphaFoldDB" id="A0A0B3VLN4"/>
<proteinExistence type="inferred from homology"/>
<dbReference type="Proteomes" id="UP000031189">
    <property type="component" value="Unassembled WGS sequence"/>
</dbReference>
<evidence type="ECO:0000256" key="6">
    <source>
        <dbReference type="ARBA" id="ARBA00022840"/>
    </source>
</evidence>
<evidence type="ECO:0000256" key="7">
    <source>
        <dbReference type="ARBA" id="ARBA00023125"/>
    </source>
</evidence>
<keyword evidence="2" id="KW-0235">DNA replication</keyword>
<dbReference type="GO" id="GO:0006260">
    <property type="term" value="P:DNA replication"/>
    <property type="evidence" value="ECO:0007669"/>
    <property type="project" value="UniProtKB-KW"/>
</dbReference>
<keyword evidence="4" id="KW-0378">Hydrolase</keyword>
<evidence type="ECO:0000256" key="9">
    <source>
        <dbReference type="ARBA" id="ARBA00044969"/>
    </source>
</evidence>
<evidence type="ECO:0000256" key="4">
    <source>
        <dbReference type="ARBA" id="ARBA00022801"/>
    </source>
</evidence>
<dbReference type="InterPro" id="IPR016136">
    <property type="entry name" value="DNA_helicase_N/primase_C"/>
</dbReference>
<dbReference type="Pfam" id="PF00772">
    <property type="entry name" value="DnaB"/>
    <property type="match status" value="1"/>
</dbReference>
<evidence type="ECO:0000256" key="3">
    <source>
        <dbReference type="ARBA" id="ARBA00022741"/>
    </source>
</evidence>
<dbReference type="STRING" id="1577792.QX51_07345"/>
<dbReference type="GO" id="GO:0043139">
    <property type="term" value="F:5'-3' DNA helicase activity"/>
    <property type="evidence" value="ECO:0007669"/>
    <property type="project" value="UniProtKB-EC"/>
</dbReference>
<keyword evidence="6" id="KW-0067">ATP-binding</keyword>
<evidence type="ECO:0000256" key="8">
    <source>
        <dbReference type="ARBA" id="ARBA00023235"/>
    </source>
</evidence>
<keyword evidence="8" id="KW-0413">Isomerase</keyword>
<evidence type="ECO:0000313" key="12">
    <source>
        <dbReference type="EMBL" id="KHS57686.1"/>
    </source>
</evidence>
<dbReference type="Gene3D" id="3.40.50.300">
    <property type="entry name" value="P-loop containing nucleotide triphosphate hydrolases"/>
    <property type="match status" value="1"/>
</dbReference>
<dbReference type="GO" id="GO:0005524">
    <property type="term" value="F:ATP binding"/>
    <property type="evidence" value="ECO:0007669"/>
    <property type="project" value="UniProtKB-KW"/>
</dbReference>
<comment type="caution">
    <text evidence="12">The sequence shown here is derived from an EMBL/GenBank/DDBJ whole genome shotgun (WGS) entry which is preliminary data.</text>
</comment>
<evidence type="ECO:0000259" key="11">
    <source>
        <dbReference type="PROSITE" id="PS51199"/>
    </source>
</evidence>
<accession>A0A0B3VLN4</accession>
<comment type="catalytic activity">
    <reaction evidence="10">
        <text>ATP + H2O = ADP + phosphate + H(+)</text>
        <dbReference type="Rhea" id="RHEA:13065"/>
        <dbReference type="ChEBI" id="CHEBI:15377"/>
        <dbReference type="ChEBI" id="CHEBI:15378"/>
        <dbReference type="ChEBI" id="CHEBI:30616"/>
        <dbReference type="ChEBI" id="CHEBI:43474"/>
        <dbReference type="ChEBI" id="CHEBI:456216"/>
        <dbReference type="EC" id="5.6.2.3"/>
    </reaction>
</comment>
<organism evidence="12 13">
    <name type="scientific">Terrisporobacter othiniensis</name>
    <dbReference type="NCBI Taxonomy" id="1577792"/>
    <lineage>
        <taxon>Bacteria</taxon>
        <taxon>Bacillati</taxon>
        <taxon>Bacillota</taxon>
        <taxon>Clostridia</taxon>
        <taxon>Peptostreptococcales</taxon>
        <taxon>Peptostreptococcaceae</taxon>
        <taxon>Terrisporobacter</taxon>
    </lineage>
</organism>
<dbReference type="PANTHER" id="PTHR30153:SF2">
    <property type="entry name" value="REPLICATIVE DNA HELICASE"/>
    <property type="match status" value="1"/>
</dbReference>
<evidence type="ECO:0000313" key="13">
    <source>
        <dbReference type="Proteomes" id="UP000031189"/>
    </source>
</evidence>
<dbReference type="InterPro" id="IPR007693">
    <property type="entry name" value="DNA_helicase_DnaB-like_N"/>
</dbReference>
<evidence type="ECO:0000256" key="10">
    <source>
        <dbReference type="ARBA" id="ARBA00048954"/>
    </source>
</evidence>
<dbReference type="SUPFAM" id="SSF48024">
    <property type="entry name" value="N-terminal domain of DnaB helicase"/>
    <property type="match status" value="1"/>
</dbReference>
<dbReference type="GO" id="GO:0003677">
    <property type="term" value="F:DNA binding"/>
    <property type="evidence" value="ECO:0007669"/>
    <property type="project" value="UniProtKB-KW"/>
</dbReference>
<sequence>MESNKKIPPHSVEAEQTVLGSILLNPSNISIASKRIDVNTFYKEVHRIIFKSMLSIHIQGKPIDLIMLIEELKGNNLLEAVGGISYITSLQTIVPNSSNINYYIDLLIDKSNRRVAMSLLNDLNDKLFNEKIEVVKTGIESIRSIFTNNKSIEQLYVDASDIKRGKNNNFYIPTGFEPLDHLLGGGFRGTSLNIITGVPGSGKSTIINQIIAGAIAQGNKAFLYSGELPEEDLMFWFNRTIANDYHIEEKTSKKGKTYTDITDYSWELISKWIKGKFKIYGSNSRANKENILSVIEYLAINQGISFFVLDNLMTFDIGESDKQYQQQKQLCLALKQLAKKYKLVILLVAHPKKPAKGEKPNMYDVSGASEIVGSADTVLRIERFKIKKDNKDEVEEEEPKIIVLKNRWGGITNKVFNISFDSYRKRFYTSQEELNRNYGYDTNKKFVQVSCNELPF</sequence>
<evidence type="ECO:0000256" key="1">
    <source>
        <dbReference type="ARBA" id="ARBA00008428"/>
    </source>
</evidence>
<feature type="domain" description="SF4 helicase" evidence="11">
    <location>
        <begin position="165"/>
        <end position="434"/>
    </location>
</feature>
<keyword evidence="13" id="KW-1185">Reference proteome</keyword>
<dbReference type="EMBL" id="JWHR01000068">
    <property type="protein sequence ID" value="KHS57686.1"/>
    <property type="molecule type" value="Genomic_DNA"/>
</dbReference>
<dbReference type="OrthoDB" id="1634483at2"/>
<dbReference type="Gene3D" id="1.10.860.10">
    <property type="entry name" value="DNAb Helicase, Chain A"/>
    <property type="match status" value="1"/>
</dbReference>
<dbReference type="Pfam" id="PF03796">
    <property type="entry name" value="DnaB_C"/>
    <property type="match status" value="1"/>
</dbReference>
<dbReference type="GO" id="GO:0005829">
    <property type="term" value="C:cytosol"/>
    <property type="evidence" value="ECO:0007669"/>
    <property type="project" value="TreeGrafter"/>
</dbReference>
<reference evidence="12 13" key="1">
    <citation type="submission" date="2014-12" db="EMBL/GenBank/DDBJ databases">
        <title>Draft genome sequence of Terrisporobacter sp. 08-306576, isolated from the blood culture of a bacteremia patient.</title>
        <authorList>
            <person name="Lund L.C."/>
            <person name="Sydenham T.V."/>
            <person name="Hogh S.V."/>
            <person name="Skov M.N."/>
            <person name="Kemp M."/>
            <person name="Justesen U.S."/>
        </authorList>
    </citation>
    <scope>NUCLEOTIDE SEQUENCE [LARGE SCALE GENOMIC DNA]</scope>
    <source>
        <strain evidence="12 13">08-306576</strain>
    </source>
</reference>